<evidence type="ECO:0000256" key="1">
    <source>
        <dbReference type="ARBA" id="ARBA00004651"/>
    </source>
</evidence>
<evidence type="ECO:0000256" key="3">
    <source>
        <dbReference type="ARBA" id="ARBA00022692"/>
    </source>
</evidence>
<keyword evidence="3 6" id="KW-0812">Transmembrane</keyword>
<dbReference type="InterPro" id="IPR052159">
    <property type="entry name" value="Competence_DNA_uptake"/>
</dbReference>
<feature type="transmembrane region" description="Helical" evidence="6">
    <location>
        <begin position="304"/>
        <end position="320"/>
    </location>
</feature>
<keyword evidence="10" id="KW-1185">Reference proteome</keyword>
<comment type="caution">
    <text evidence="9">The sequence shown here is derived from an EMBL/GenBank/DDBJ whole genome shotgun (WGS) entry which is preliminary data.</text>
</comment>
<dbReference type="RefSeq" id="WP_191071179.1">
    <property type="nucleotide sequence ID" value="NZ_CP060506.1"/>
</dbReference>
<dbReference type="NCBIfam" id="TIGR00360">
    <property type="entry name" value="ComEC_N-term"/>
    <property type="match status" value="1"/>
</dbReference>
<feature type="domain" description="ComEC/Rec2-related protein" evidence="7">
    <location>
        <begin position="211"/>
        <end position="470"/>
    </location>
</feature>
<dbReference type="AlphaFoldDB" id="A0A8I0KTY5"/>
<organism evidence="9 10">
    <name type="scientific">Nanchangia anserum</name>
    <dbReference type="NCBI Taxonomy" id="2692125"/>
    <lineage>
        <taxon>Bacteria</taxon>
        <taxon>Bacillati</taxon>
        <taxon>Actinomycetota</taxon>
        <taxon>Actinomycetes</taxon>
        <taxon>Actinomycetales</taxon>
        <taxon>Actinomycetaceae</taxon>
        <taxon>Nanchangia</taxon>
    </lineage>
</organism>
<protein>
    <submittedName>
        <fullName evidence="9">ComEC/Rec2 family competence protein</fullName>
    </submittedName>
</protein>
<keyword evidence="4 6" id="KW-1133">Transmembrane helix</keyword>
<evidence type="ECO:0000256" key="4">
    <source>
        <dbReference type="ARBA" id="ARBA00022989"/>
    </source>
</evidence>
<dbReference type="Pfam" id="PF03772">
    <property type="entry name" value="Competence"/>
    <property type="match status" value="1"/>
</dbReference>
<evidence type="ECO:0000256" key="5">
    <source>
        <dbReference type="ARBA" id="ARBA00023136"/>
    </source>
</evidence>
<keyword evidence="5 6" id="KW-0472">Membrane</keyword>
<name>A0A8I0KTY5_9ACTO</name>
<evidence type="ECO:0000259" key="8">
    <source>
        <dbReference type="Pfam" id="PF13567"/>
    </source>
</evidence>
<feature type="transmembrane region" description="Helical" evidence="6">
    <location>
        <begin position="447"/>
        <end position="469"/>
    </location>
</feature>
<dbReference type="InterPro" id="IPR025405">
    <property type="entry name" value="DUF4131"/>
</dbReference>
<sequence>MSRIVDARLVPAAAAMWLGTLAGLARAPAWLALAGVVTAGGIGAIRRAGSSRWLVVLALGAFAVGICIGSAQLHREHVDPLARALARETSSVTATLTGTVVQPWREVSGGSYMVTLDADTATVTDWGTHPTRVRVRLFTRTPAGTLTMGQRIRVAARLTEVRRGQATGRALSAPRVLATPTGARWRGDIHAAAIEAWGATRQPERGLGLGMTLGMTDRIDAGLNAAMARASLSHLTAVSGLHLAHVAGLALALTAPLPRRSRALAAALLIGGYIGLVAPTGSVIRATAMTVLSLGGLVLKRPHAGVPALAAATLVILGCCPRLATDIGFALSVVATASILLASRAVSSWLVDHGLGPALAQALAVPACAQLACTPLLVLLRPQLPLLAVVANVVAAPFVAPVMLAGLGVVAFAPWWPQAGRCLAWCAQWPLRPIAWVATHVSIDLPWASGAAGALLALGACVCGGYLWWQTDPVAQVRLTVRRWRLLRGQWRAGEK</sequence>
<feature type="transmembrane region" description="Helical" evidence="6">
    <location>
        <begin position="263"/>
        <end position="284"/>
    </location>
</feature>
<dbReference type="PANTHER" id="PTHR30619:SF7">
    <property type="entry name" value="BETA-LACTAMASE DOMAIN PROTEIN"/>
    <property type="match status" value="1"/>
</dbReference>
<evidence type="ECO:0000313" key="9">
    <source>
        <dbReference type="EMBL" id="MBD3689108.1"/>
    </source>
</evidence>
<feature type="domain" description="DUF4131" evidence="8">
    <location>
        <begin position="28"/>
        <end position="163"/>
    </location>
</feature>
<keyword evidence="2" id="KW-1003">Cell membrane</keyword>
<dbReference type="PANTHER" id="PTHR30619">
    <property type="entry name" value="DNA INTERNALIZATION/COMPETENCE PROTEIN COMEC/REC2"/>
    <property type="match status" value="1"/>
</dbReference>
<gene>
    <name evidence="9" type="ORF">H8R10_02515</name>
</gene>
<feature type="transmembrane region" description="Helical" evidence="6">
    <location>
        <begin position="327"/>
        <end position="346"/>
    </location>
</feature>
<evidence type="ECO:0000259" key="7">
    <source>
        <dbReference type="Pfam" id="PF03772"/>
    </source>
</evidence>
<comment type="subcellular location">
    <subcellularLocation>
        <location evidence="1">Cell membrane</location>
        <topology evidence="1">Multi-pass membrane protein</topology>
    </subcellularLocation>
</comment>
<feature type="transmembrane region" description="Helical" evidence="6">
    <location>
        <begin position="386"/>
        <end position="413"/>
    </location>
</feature>
<dbReference type="EMBL" id="JACRUO010000001">
    <property type="protein sequence ID" value="MBD3689108.1"/>
    <property type="molecule type" value="Genomic_DNA"/>
</dbReference>
<dbReference type="Pfam" id="PF13567">
    <property type="entry name" value="DUF4131"/>
    <property type="match status" value="1"/>
</dbReference>
<dbReference type="InterPro" id="IPR004477">
    <property type="entry name" value="ComEC_N"/>
</dbReference>
<reference evidence="9 10" key="1">
    <citation type="submission" date="2020-08" db="EMBL/GenBank/DDBJ databases">
        <title>Winkia gen. nov., sp. nov., isolated from faeces of the Anser albifrons in China.</title>
        <authorList>
            <person name="Liu Q."/>
        </authorList>
    </citation>
    <scope>NUCLEOTIDE SEQUENCE [LARGE SCALE GENOMIC DNA]</scope>
    <source>
        <strain evidence="9 10">C62</strain>
    </source>
</reference>
<feature type="transmembrane region" description="Helical" evidence="6">
    <location>
        <begin position="53"/>
        <end position="73"/>
    </location>
</feature>
<feature type="transmembrane region" description="Helical" evidence="6">
    <location>
        <begin position="358"/>
        <end position="379"/>
    </location>
</feature>
<evidence type="ECO:0000256" key="2">
    <source>
        <dbReference type="ARBA" id="ARBA00022475"/>
    </source>
</evidence>
<dbReference type="GO" id="GO:0005886">
    <property type="term" value="C:plasma membrane"/>
    <property type="evidence" value="ECO:0007669"/>
    <property type="project" value="UniProtKB-SubCell"/>
</dbReference>
<evidence type="ECO:0000313" key="10">
    <source>
        <dbReference type="Proteomes" id="UP000627538"/>
    </source>
</evidence>
<accession>A0A8I0KTY5</accession>
<evidence type="ECO:0000256" key="6">
    <source>
        <dbReference type="SAM" id="Phobius"/>
    </source>
</evidence>
<dbReference type="Proteomes" id="UP000627538">
    <property type="component" value="Unassembled WGS sequence"/>
</dbReference>
<proteinExistence type="predicted"/>